<sequence length="668" mass="72872">MSSSMPTPSTVLNLKAEPQNIADSFPPPPQFQSENAAADLTKSVNELGSLASAIEAFKNRYDELQKHLDFITKAIDEESNEITASLSMNQETVATTTATGGVVAVPTVTENDGKPLDSANIPKIDVNDNENKIIKDEIGNGNGNENVKENESEVVTLCKTMDSRGLRRYILMRLPDDEGMLREQVPEALKSSPNPAKLVFESIGRFYVSGSKAYMKTPHMVRARQASVLALECYLMSGCVESETEVDKSLKKDVGFAAFEWRNRMVVEGGVAMAVEIDARGLLLLIVGFGISNLFTNEDVLNLVRLSNPGQISQALRKSPTLLKRASVMAEALMKRGMTVEVIDLAYTFGFEEKYSIPAMLSSFLQKSTDAWRKAKVKRESYDIPSVLKEANEKYLNVLKSVVKCLEGHKIDLETVLPGWDLKDEIINLEKDISDINKKVTENVVPKRKVEKNNSPKKVKIPKAKRSRLHESDPYVASPSFATLHEQRIPSHIDGNISYDDLLVARYLDGRSYASYSKYFPTASSAQIGSVSGSLPESYPGGTVADMGNMHGTGMAAPAISAGFGAPISSYSGYQGDMMIDNIGTMSNTNSHLYYSRLHGIGEGSLVSDERSVGPSLGGHQTAARADHLYGRTSTDAISGYPDHPSMGHASRSGGSDLYSFADSVFDR</sequence>
<protein>
    <recommendedName>
        <fullName evidence="5">FRIGIDA-like protein</fullName>
    </recommendedName>
</protein>
<evidence type="ECO:0000256" key="2">
    <source>
        <dbReference type="ARBA" id="ARBA00022473"/>
    </source>
</evidence>
<keyword evidence="8" id="KW-1185">Reference proteome</keyword>
<feature type="coiled-coil region" evidence="6">
    <location>
        <begin position="54"/>
        <end position="81"/>
    </location>
</feature>
<comment type="caution">
    <text evidence="7">The sequence shown here is derived from an EMBL/GenBank/DDBJ whole genome shotgun (WGS) entry which is preliminary data.</text>
</comment>
<evidence type="ECO:0000256" key="5">
    <source>
        <dbReference type="RuleBase" id="RU364012"/>
    </source>
</evidence>
<dbReference type="AlphaFoldDB" id="A0AAV1W8N6"/>
<dbReference type="GO" id="GO:0030154">
    <property type="term" value="P:cell differentiation"/>
    <property type="evidence" value="ECO:0007669"/>
    <property type="project" value="UniProtKB-KW"/>
</dbReference>
<evidence type="ECO:0000256" key="6">
    <source>
        <dbReference type="SAM" id="Coils"/>
    </source>
</evidence>
<keyword evidence="3 5" id="KW-0221">Differentiation</keyword>
<evidence type="ECO:0000256" key="1">
    <source>
        <dbReference type="ARBA" id="ARBA00008956"/>
    </source>
</evidence>
<comment type="similarity">
    <text evidence="1 5">Belongs to the Frigida family.</text>
</comment>
<dbReference type="Proteomes" id="UP001497480">
    <property type="component" value="Unassembled WGS sequence"/>
</dbReference>
<accession>A0AAV1W8N6</accession>
<reference evidence="7 8" key="1">
    <citation type="submission" date="2024-03" db="EMBL/GenBank/DDBJ databases">
        <authorList>
            <person name="Martinez-Hernandez J."/>
        </authorList>
    </citation>
    <scope>NUCLEOTIDE SEQUENCE [LARGE SCALE GENOMIC DNA]</scope>
</reference>
<organism evidence="7 8">
    <name type="scientific">Lupinus luteus</name>
    <name type="common">European yellow lupine</name>
    <dbReference type="NCBI Taxonomy" id="3873"/>
    <lineage>
        <taxon>Eukaryota</taxon>
        <taxon>Viridiplantae</taxon>
        <taxon>Streptophyta</taxon>
        <taxon>Embryophyta</taxon>
        <taxon>Tracheophyta</taxon>
        <taxon>Spermatophyta</taxon>
        <taxon>Magnoliopsida</taxon>
        <taxon>eudicotyledons</taxon>
        <taxon>Gunneridae</taxon>
        <taxon>Pentapetalae</taxon>
        <taxon>rosids</taxon>
        <taxon>fabids</taxon>
        <taxon>Fabales</taxon>
        <taxon>Fabaceae</taxon>
        <taxon>Papilionoideae</taxon>
        <taxon>50 kb inversion clade</taxon>
        <taxon>genistoids sensu lato</taxon>
        <taxon>core genistoids</taxon>
        <taxon>Genisteae</taxon>
        <taxon>Lupinus</taxon>
    </lineage>
</organism>
<keyword evidence="6" id="KW-0175">Coiled coil</keyword>
<evidence type="ECO:0000256" key="3">
    <source>
        <dbReference type="ARBA" id="ARBA00022782"/>
    </source>
</evidence>
<dbReference type="PANTHER" id="PTHR31791:SF49">
    <property type="entry name" value="INACTIVE PROTEIN FRIGIDA"/>
    <property type="match status" value="1"/>
</dbReference>
<evidence type="ECO:0000313" key="7">
    <source>
        <dbReference type="EMBL" id="CAL0305232.1"/>
    </source>
</evidence>
<dbReference type="GO" id="GO:0009908">
    <property type="term" value="P:flower development"/>
    <property type="evidence" value="ECO:0007669"/>
    <property type="project" value="UniProtKB-KW"/>
</dbReference>
<dbReference type="Pfam" id="PF07899">
    <property type="entry name" value="Frigida"/>
    <property type="match status" value="1"/>
</dbReference>
<dbReference type="PANTHER" id="PTHR31791">
    <property type="entry name" value="FRIGIDA-LIKE PROTEIN 3-RELATED"/>
    <property type="match status" value="1"/>
</dbReference>
<evidence type="ECO:0000256" key="4">
    <source>
        <dbReference type="ARBA" id="ARBA00023089"/>
    </source>
</evidence>
<name>A0AAV1W8N6_LUPLU</name>
<keyword evidence="4 5" id="KW-0287">Flowering</keyword>
<dbReference type="EMBL" id="CAXHTB010000004">
    <property type="protein sequence ID" value="CAL0305232.1"/>
    <property type="molecule type" value="Genomic_DNA"/>
</dbReference>
<keyword evidence="2 5" id="KW-0217">Developmental protein</keyword>
<dbReference type="InterPro" id="IPR012474">
    <property type="entry name" value="Frigida"/>
</dbReference>
<evidence type="ECO:0000313" key="8">
    <source>
        <dbReference type="Proteomes" id="UP001497480"/>
    </source>
</evidence>
<gene>
    <name evidence="7" type="ORF">LLUT_LOCUS6292</name>
</gene>
<proteinExistence type="inferred from homology"/>